<feature type="domain" description="Aspartate/ornithine carbamoyltransferase Asp/Orn-binding" evidence="8">
    <location>
        <begin position="157"/>
        <end position="303"/>
    </location>
</feature>
<dbReference type="GO" id="GO:0004070">
    <property type="term" value="F:aspartate carbamoyltransferase activity"/>
    <property type="evidence" value="ECO:0007669"/>
    <property type="project" value="UniProtKB-UniRule"/>
</dbReference>
<dbReference type="PRINTS" id="PR00101">
    <property type="entry name" value="ATCASE"/>
</dbReference>
<feature type="binding site" evidence="7">
    <location>
        <position position="266"/>
    </location>
    <ligand>
        <name>carbamoyl phosphate</name>
        <dbReference type="ChEBI" id="CHEBI:58228"/>
    </ligand>
</feature>
<dbReference type="EMBL" id="JELY01002027">
    <property type="protein sequence ID" value="KYF53844.1"/>
    <property type="molecule type" value="Genomic_DNA"/>
</dbReference>
<evidence type="ECO:0000313" key="10">
    <source>
        <dbReference type="EMBL" id="KYF53844.1"/>
    </source>
</evidence>
<feature type="domain" description="Aspartate/ornithine carbamoyltransferase carbamoyl-P binding" evidence="9">
    <location>
        <begin position="8"/>
        <end position="150"/>
    </location>
</feature>
<evidence type="ECO:0000259" key="8">
    <source>
        <dbReference type="Pfam" id="PF00185"/>
    </source>
</evidence>
<evidence type="ECO:0000256" key="4">
    <source>
        <dbReference type="ARBA" id="ARBA00022975"/>
    </source>
</evidence>
<feature type="binding site" evidence="7">
    <location>
        <position position="60"/>
    </location>
    <ligand>
        <name>carbamoyl phosphate</name>
        <dbReference type="ChEBI" id="CHEBI:58228"/>
    </ligand>
</feature>
<reference evidence="10 11" key="1">
    <citation type="submission" date="2014-02" db="EMBL/GenBank/DDBJ databases">
        <title>The small core and large imbalanced accessory genome model reveals a collaborative survival strategy of Sorangium cellulosum strains in nature.</title>
        <authorList>
            <person name="Han K."/>
            <person name="Peng R."/>
            <person name="Blom J."/>
            <person name="Li Y.-Z."/>
        </authorList>
    </citation>
    <scope>NUCLEOTIDE SEQUENCE [LARGE SCALE GENOMIC DNA]</scope>
    <source>
        <strain evidence="10 11">So0157-25</strain>
    </source>
</reference>
<dbReference type="GO" id="GO:0006207">
    <property type="term" value="P:'de novo' pyrimidine nucleobase biosynthetic process"/>
    <property type="evidence" value="ECO:0007669"/>
    <property type="project" value="InterPro"/>
</dbReference>
<dbReference type="EC" id="2.1.3.2" evidence="7"/>
<dbReference type="InterPro" id="IPR002082">
    <property type="entry name" value="Asp_carbamoyltransf"/>
</dbReference>
<dbReference type="NCBIfam" id="NF002032">
    <property type="entry name" value="PRK00856.1"/>
    <property type="match status" value="1"/>
</dbReference>
<feature type="binding site" evidence="7">
    <location>
        <position position="171"/>
    </location>
    <ligand>
        <name>L-aspartate</name>
        <dbReference type="ChEBI" id="CHEBI:29991"/>
    </ligand>
</feature>
<dbReference type="NCBIfam" id="TIGR00670">
    <property type="entry name" value="asp_carb_tr"/>
    <property type="match status" value="1"/>
</dbReference>
<dbReference type="AlphaFoldDB" id="A0A150PDS7"/>
<dbReference type="Pfam" id="PF00185">
    <property type="entry name" value="OTCace"/>
    <property type="match status" value="1"/>
</dbReference>
<keyword evidence="4 7" id="KW-0665">Pyrimidine biosynthesis</keyword>
<evidence type="ECO:0000256" key="7">
    <source>
        <dbReference type="HAMAP-Rule" id="MF_00001"/>
    </source>
</evidence>
<gene>
    <name evidence="7" type="primary">pyrB</name>
    <name evidence="10" type="ORF">BE08_09550</name>
</gene>
<keyword evidence="3 7" id="KW-0808">Transferase</keyword>
<dbReference type="Gene3D" id="3.40.50.1370">
    <property type="entry name" value="Aspartate/ornithine carbamoyltransferase"/>
    <property type="match status" value="2"/>
</dbReference>
<evidence type="ECO:0000256" key="3">
    <source>
        <dbReference type="ARBA" id="ARBA00022679"/>
    </source>
</evidence>
<protein>
    <recommendedName>
        <fullName evidence="7">Aspartate carbamoyltransferase</fullName>
        <ecNumber evidence="7">2.1.3.2</ecNumber>
    </recommendedName>
    <alternativeName>
        <fullName evidence="7">Aspartate transcarbamylase</fullName>
        <shortName evidence="7">ATCase</shortName>
    </alternativeName>
</protein>
<dbReference type="PRINTS" id="PR00100">
    <property type="entry name" value="AOTCASE"/>
</dbReference>
<feature type="binding site" evidence="7">
    <location>
        <position position="61"/>
    </location>
    <ligand>
        <name>carbamoyl phosphate</name>
        <dbReference type="ChEBI" id="CHEBI:58228"/>
    </ligand>
</feature>
<proteinExistence type="inferred from homology"/>
<dbReference type="GO" id="GO:0044205">
    <property type="term" value="P:'de novo' UMP biosynthetic process"/>
    <property type="evidence" value="ECO:0007669"/>
    <property type="project" value="UniProtKB-UniRule"/>
</dbReference>
<dbReference type="FunFam" id="3.40.50.1370:FF:000007">
    <property type="entry name" value="Aspartate carbamoyltransferase"/>
    <property type="match status" value="1"/>
</dbReference>
<dbReference type="PANTHER" id="PTHR45753:SF6">
    <property type="entry name" value="ASPARTATE CARBAMOYLTRANSFERASE"/>
    <property type="match status" value="1"/>
</dbReference>
<dbReference type="InterPro" id="IPR006132">
    <property type="entry name" value="Asp/Orn_carbamoyltranf_P-bd"/>
</dbReference>
<dbReference type="UniPathway" id="UPA00070">
    <property type="reaction ID" value="UER00116"/>
</dbReference>
<comment type="pathway">
    <text evidence="1 7">Pyrimidine metabolism; UMP biosynthesis via de novo pathway; (S)-dihydroorotate from bicarbonate: step 2/3.</text>
</comment>
<name>A0A150PDS7_SORCE</name>
<dbReference type="GO" id="GO:0006520">
    <property type="term" value="P:amino acid metabolic process"/>
    <property type="evidence" value="ECO:0007669"/>
    <property type="project" value="InterPro"/>
</dbReference>
<dbReference type="GO" id="GO:0016597">
    <property type="term" value="F:amino acid binding"/>
    <property type="evidence" value="ECO:0007669"/>
    <property type="project" value="InterPro"/>
</dbReference>
<dbReference type="SUPFAM" id="SSF53671">
    <property type="entry name" value="Aspartate/ornithine carbamoyltransferase"/>
    <property type="match status" value="1"/>
</dbReference>
<feature type="binding site" evidence="7">
    <location>
        <position position="110"/>
    </location>
    <ligand>
        <name>carbamoyl phosphate</name>
        <dbReference type="ChEBI" id="CHEBI:58228"/>
    </ligand>
</feature>
<evidence type="ECO:0000256" key="6">
    <source>
        <dbReference type="ARBA" id="ARBA00048859"/>
    </source>
</evidence>
<dbReference type="HAMAP" id="MF_00001">
    <property type="entry name" value="Asp_carb_tr"/>
    <property type="match status" value="1"/>
</dbReference>
<dbReference type="Proteomes" id="UP000075420">
    <property type="component" value="Unassembled WGS sequence"/>
</dbReference>
<evidence type="ECO:0000259" key="9">
    <source>
        <dbReference type="Pfam" id="PF02729"/>
    </source>
</evidence>
<evidence type="ECO:0000256" key="1">
    <source>
        <dbReference type="ARBA" id="ARBA00004852"/>
    </source>
</evidence>
<dbReference type="PROSITE" id="PS00097">
    <property type="entry name" value="CARBAMOYLTRANSFERASE"/>
    <property type="match status" value="1"/>
</dbReference>
<comment type="function">
    <text evidence="5 7">Catalyzes the condensation of carbamoyl phosphate and aspartate to form carbamoyl aspartate and inorganic phosphate, the committed step in the de novo pyrimidine nucleotide biosynthesis pathway.</text>
</comment>
<dbReference type="InterPro" id="IPR006131">
    <property type="entry name" value="Asp_carbamoyltransf_Asp/Orn-bd"/>
</dbReference>
<comment type="caution">
    <text evidence="10">The sequence shown here is derived from an EMBL/GenBank/DDBJ whole genome shotgun (WGS) entry which is preliminary data.</text>
</comment>
<comment type="similarity">
    <text evidence="2 7">Belongs to the aspartate/ornithine carbamoyltransferase superfamily. ATCase family.</text>
</comment>
<dbReference type="GO" id="GO:0005829">
    <property type="term" value="C:cytosol"/>
    <property type="evidence" value="ECO:0007669"/>
    <property type="project" value="TreeGrafter"/>
</dbReference>
<feature type="binding site" evidence="7">
    <location>
        <position position="141"/>
    </location>
    <ligand>
        <name>carbamoyl phosphate</name>
        <dbReference type="ChEBI" id="CHEBI:58228"/>
    </ligand>
</feature>
<accession>A0A150PDS7</accession>
<evidence type="ECO:0000256" key="2">
    <source>
        <dbReference type="ARBA" id="ARBA00008896"/>
    </source>
</evidence>
<feature type="binding site" evidence="7">
    <location>
        <position position="267"/>
    </location>
    <ligand>
        <name>carbamoyl phosphate</name>
        <dbReference type="ChEBI" id="CHEBI:58228"/>
    </ligand>
</feature>
<evidence type="ECO:0000313" key="11">
    <source>
        <dbReference type="Proteomes" id="UP000075420"/>
    </source>
</evidence>
<feature type="binding site" evidence="7">
    <location>
        <position position="88"/>
    </location>
    <ligand>
        <name>L-aspartate</name>
        <dbReference type="ChEBI" id="CHEBI:29991"/>
    </ligand>
</feature>
<feature type="binding site" evidence="7">
    <location>
        <position position="138"/>
    </location>
    <ligand>
        <name>carbamoyl phosphate</name>
        <dbReference type="ChEBI" id="CHEBI:58228"/>
    </ligand>
</feature>
<dbReference type="PANTHER" id="PTHR45753">
    <property type="entry name" value="ORNITHINE CARBAMOYLTRANSFERASE, MITOCHONDRIAL"/>
    <property type="match status" value="1"/>
</dbReference>
<organism evidence="10 11">
    <name type="scientific">Sorangium cellulosum</name>
    <name type="common">Polyangium cellulosum</name>
    <dbReference type="NCBI Taxonomy" id="56"/>
    <lineage>
        <taxon>Bacteria</taxon>
        <taxon>Pseudomonadati</taxon>
        <taxon>Myxococcota</taxon>
        <taxon>Polyangia</taxon>
        <taxon>Polyangiales</taxon>
        <taxon>Polyangiaceae</taxon>
        <taxon>Sorangium</taxon>
    </lineage>
</organism>
<dbReference type="Pfam" id="PF02729">
    <property type="entry name" value="OTCace_N"/>
    <property type="match status" value="1"/>
</dbReference>
<comment type="catalytic activity">
    <reaction evidence="6 7">
        <text>carbamoyl phosphate + L-aspartate = N-carbamoyl-L-aspartate + phosphate + H(+)</text>
        <dbReference type="Rhea" id="RHEA:20013"/>
        <dbReference type="ChEBI" id="CHEBI:15378"/>
        <dbReference type="ChEBI" id="CHEBI:29991"/>
        <dbReference type="ChEBI" id="CHEBI:32814"/>
        <dbReference type="ChEBI" id="CHEBI:43474"/>
        <dbReference type="ChEBI" id="CHEBI:58228"/>
        <dbReference type="EC" id="2.1.3.2"/>
    </reaction>
</comment>
<feature type="binding site" evidence="7">
    <location>
        <position position="225"/>
    </location>
    <ligand>
        <name>L-aspartate</name>
        <dbReference type="ChEBI" id="CHEBI:29991"/>
    </ligand>
</feature>
<evidence type="ECO:0000256" key="5">
    <source>
        <dbReference type="ARBA" id="ARBA00043884"/>
    </source>
</evidence>
<sequence>MRRIYPHRHLLGIEGLSRSEIVALLDAAESLFDVSRRSVRKVPTLRGKTIVNLFYEPSTRTRTSFELAGKRLSADVINISVSTSSAVKGESLLDTVQNLQAMQPDVLVIRHSASGAPHHIAARTRAAVVNAGDGTHEHPTQALLDAFTIRRAKGRLEGLEIAICGDIVHSRVARSNAHLLTTMGARVRFAGPRTLLPVAGESLGATLYDRIEPALEGADVVMMLRVQRERLSGSFLPSTREYSRTFGLSPARLALAKPDAIVMHPGPMNRGVEIDPRVADGQQSVILDQVEAGVAVRMAVLWVLAAESNEFSATGEPRTTPAS</sequence>
<dbReference type="InterPro" id="IPR006130">
    <property type="entry name" value="Asp/Orn_carbamoylTrfase"/>
</dbReference>
<comment type="subunit">
    <text evidence="7">Heterododecamer (2C3:3R2) of six catalytic PyrB chains organized as two trimers (C3), and six regulatory PyrI chains organized as three dimers (R2).</text>
</comment>
<dbReference type="InterPro" id="IPR036901">
    <property type="entry name" value="Asp/Orn_carbamoylTrfase_sf"/>
</dbReference>